<keyword evidence="4" id="KW-0614">Plasmid</keyword>
<keyword evidence="2 4" id="KW-0449">Lipoprotein</keyword>
<dbReference type="Gene3D" id="2.20.200.10">
    <property type="entry name" value="Outer membrane efflux proteins (OEP)"/>
    <property type="match status" value="1"/>
</dbReference>
<dbReference type="NCBIfam" id="TIGR01845">
    <property type="entry name" value="outer_NodT"/>
    <property type="match status" value="1"/>
</dbReference>
<evidence type="ECO:0000313" key="4">
    <source>
        <dbReference type="EMBL" id="CDM60449.1"/>
    </source>
</evidence>
<name>W6RI08_9HYPH</name>
<keyword evidence="2" id="KW-1134">Transmembrane beta strand</keyword>
<proteinExistence type="inferred from homology"/>
<keyword evidence="2" id="KW-0564">Palmitate</keyword>
<evidence type="ECO:0000313" key="5">
    <source>
        <dbReference type="Proteomes" id="UP000019443"/>
    </source>
</evidence>
<dbReference type="Proteomes" id="UP000019443">
    <property type="component" value="Unassembled WGS sequence"/>
</dbReference>
<feature type="chain" id="PRO_5001444447" evidence="2">
    <location>
        <begin position="24"/>
        <end position="488"/>
    </location>
</feature>
<comment type="caution">
    <text evidence="4">The sequence shown here is derived from an EMBL/GenBank/DDBJ whole genome shotgun (WGS) entry which is preliminary data.</text>
</comment>
<keyword evidence="2" id="KW-0472">Membrane</keyword>
<comment type="similarity">
    <text evidence="1 2">Belongs to the outer membrane factor (OMF) (TC 1.B.17) family.</text>
</comment>
<accession>W6RI08</accession>
<evidence type="ECO:0000256" key="2">
    <source>
        <dbReference type="RuleBase" id="RU362097"/>
    </source>
</evidence>
<dbReference type="Pfam" id="PF02321">
    <property type="entry name" value="OEP"/>
    <property type="match status" value="2"/>
</dbReference>
<dbReference type="GO" id="GO:0015562">
    <property type="term" value="F:efflux transmembrane transporter activity"/>
    <property type="evidence" value="ECO:0007669"/>
    <property type="project" value="InterPro"/>
</dbReference>
<reference evidence="4" key="1">
    <citation type="submission" date="2013-11" db="EMBL/GenBank/DDBJ databases">
        <title>Draft genome sequence of the broad-host-range Rhizobium sp. LPU83 strain, a member of the low-genetic diversity Oregon-like Rhizobium sp. group.</title>
        <authorList>
            <person name="Wibberg D."/>
            <person name="Puehler A."/>
            <person name="Schlueter A."/>
        </authorList>
    </citation>
    <scope>NUCLEOTIDE SEQUENCE [LARGE SCALE GENOMIC DNA]</scope>
    <source>
        <strain evidence="4">LPU83</strain>
        <plasmid evidence="4">pLPU83b</plasmid>
    </source>
</reference>
<dbReference type="PANTHER" id="PTHR30203">
    <property type="entry name" value="OUTER MEMBRANE CATION EFFLUX PROTEIN"/>
    <property type="match status" value="1"/>
</dbReference>
<dbReference type="InterPro" id="IPR003423">
    <property type="entry name" value="OMP_efflux"/>
</dbReference>
<comment type="subcellular location">
    <subcellularLocation>
        <location evidence="2">Cell membrane</location>
        <topology evidence="2">Lipid-anchor</topology>
    </subcellularLocation>
</comment>
<dbReference type="RefSeq" id="WP_141652644.1">
    <property type="nucleotide sequence ID" value="NZ_CBYB010000044.1"/>
</dbReference>
<feature type="signal peptide" evidence="2">
    <location>
        <begin position="1"/>
        <end position="23"/>
    </location>
</feature>
<protein>
    <submittedName>
        <fullName evidence="4">RND efflux system outer membrane lipoprotein</fullName>
    </submittedName>
</protein>
<dbReference type="SUPFAM" id="SSF56954">
    <property type="entry name" value="Outer membrane efflux proteins (OEP)"/>
    <property type="match status" value="1"/>
</dbReference>
<geneLocation type="plasmid" evidence="4">
    <name>pLPU83b</name>
</geneLocation>
<feature type="region of interest" description="Disordered" evidence="3">
    <location>
        <begin position="467"/>
        <end position="488"/>
    </location>
</feature>
<keyword evidence="2" id="KW-0812">Transmembrane</keyword>
<evidence type="ECO:0000256" key="1">
    <source>
        <dbReference type="ARBA" id="ARBA00007613"/>
    </source>
</evidence>
<keyword evidence="2" id="KW-0732">Signal</keyword>
<evidence type="ECO:0000256" key="3">
    <source>
        <dbReference type="SAM" id="MobiDB-lite"/>
    </source>
</evidence>
<gene>
    <name evidence="4" type="ORF">LPU83_pLPU83b_0466</name>
</gene>
<sequence>MTTPLVRLAVLTAILPLMPACVAVGPDYQMPVVLTPSKWNSKVSAATPRLGDWWKNLDDPVLNQLIADGIAISPNVATAKARVRKARANYASAGGIFYPSLDGSGSYTRSGASSGSNLVFKAQWELDLFGANRRGAEAAYYSMEAASEQLRGALVTFIGDIATNYAQVRGVQANIAIAKRSAASQRQTVELTRAQLEAGHVSQVDLLRAETQAASTEARIPSQRITYAKYLNTLSVLTGRSSSALSAMLDKTRPIPSVPRRISVGLPAGVLANRPDIRAAEREYASSTAGVGQKQAALYPSISLSGNINADGTDFGDLALRSTIGWSFGPSLSVPIFQGGKLNAAVDVARATRDQSFIAYRKAVLTALSEVEDTSVSLNQNRLRVAQLRKIMSNSWKINELTLSQYKAGKKSFIDVLTAQRDLFDAETSLAEARTDLVTNYVALHKALGGGWNGRDDVSEPEVIDSYTGPHFVRPTIPASPASEQRPL</sequence>
<keyword evidence="5" id="KW-1185">Reference proteome</keyword>
<dbReference type="GO" id="GO:0005886">
    <property type="term" value="C:plasma membrane"/>
    <property type="evidence" value="ECO:0007669"/>
    <property type="project" value="UniProtKB-SubCell"/>
</dbReference>
<dbReference type="EMBL" id="CBYB010000044">
    <property type="protein sequence ID" value="CDM60449.1"/>
    <property type="molecule type" value="Genomic_DNA"/>
</dbReference>
<dbReference type="Gene3D" id="1.20.1600.10">
    <property type="entry name" value="Outer membrane efflux proteins (OEP)"/>
    <property type="match status" value="1"/>
</dbReference>
<dbReference type="InterPro" id="IPR010131">
    <property type="entry name" value="MdtP/NodT-like"/>
</dbReference>
<dbReference type="AlphaFoldDB" id="W6RI08"/>
<organism evidence="4 5">
    <name type="scientific">Rhizobium favelukesii</name>
    <dbReference type="NCBI Taxonomy" id="348824"/>
    <lineage>
        <taxon>Bacteria</taxon>
        <taxon>Pseudomonadati</taxon>
        <taxon>Pseudomonadota</taxon>
        <taxon>Alphaproteobacteria</taxon>
        <taxon>Hyphomicrobiales</taxon>
        <taxon>Rhizobiaceae</taxon>
        <taxon>Rhizobium/Agrobacterium group</taxon>
        <taxon>Rhizobium</taxon>
    </lineage>
</organism>